<dbReference type="PROSITE" id="PS50983">
    <property type="entry name" value="FE_B12_PBP"/>
    <property type="match status" value="1"/>
</dbReference>
<dbReference type="SUPFAM" id="SSF53807">
    <property type="entry name" value="Helical backbone' metal receptor"/>
    <property type="match status" value="1"/>
</dbReference>
<dbReference type="PANTHER" id="PTHR30532">
    <property type="entry name" value="IRON III DICITRATE-BINDING PERIPLASMIC PROTEIN"/>
    <property type="match status" value="1"/>
</dbReference>
<dbReference type="Pfam" id="PF01497">
    <property type="entry name" value="Peripla_BP_2"/>
    <property type="match status" value="1"/>
</dbReference>
<proteinExistence type="inferred from homology"/>
<evidence type="ECO:0000256" key="1">
    <source>
        <dbReference type="ARBA" id="ARBA00004196"/>
    </source>
</evidence>
<dbReference type="EMBL" id="LT629701">
    <property type="protein sequence ID" value="SDN47109.1"/>
    <property type="molecule type" value="Genomic_DNA"/>
</dbReference>
<evidence type="ECO:0000313" key="7">
    <source>
        <dbReference type="EMBL" id="SDN47109.1"/>
    </source>
</evidence>
<feature type="domain" description="Fe/B12 periplasmic-binding" evidence="6">
    <location>
        <begin position="62"/>
        <end position="336"/>
    </location>
</feature>
<comment type="similarity">
    <text evidence="2">Belongs to the bacterial solute-binding protein 8 family.</text>
</comment>
<dbReference type="PROSITE" id="PS51257">
    <property type="entry name" value="PROKAR_LIPOPROTEIN"/>
    <property type="match status" value="1"/>
</dbReference>
<dbReference type="RefSeq" id="WP_030426701.1">
    <property type="nucleotide sequence ID" value="NZ_JOEF01000001.1"/>
</dbReference>
<dbReference type="STRING" id="211114.SAMN04489726_6756"/>
<evidence type="ECO:0000259" key="6">
    <source>
        <dbReference type="PROSITE" id="PS50983"/>
    </source>
</evidence>
<evidence type="ECO:0000256" key="2">
    <source>
        <dbReference type="ARBA" id="ARBA00008814"/>
    </source>
</evidence>
<reference evidence="7 8" key="1">
    <citation type="submission" date="2016-10" db="EMBL/GenBank/DDBJ databases">
        <authorList>
            <person name="de Groot N.N."/>
        </authorList>
    </citation>
    <scope>NUCLEOTIDE SEQUENCE [LARGE SCALE GENOMIC DNA]</scope>
    <source>
        <strain evidence="7 8">DSM 44149</strain>
    </source>
</reference>
<dbReference type="CDD" id="cd01146">
    <property type="entry name" value="FhuD"/>
    <property type="match status" value="1"/>
</dbReference>
<evidence type="ECO:0000256" key="3">
    <source>
        <dbReference type="ARBA" id="ARBA00022448"/>
    </source>
</evidence>
<dbReference type="InterPro" id="IPR051313">
    <property type="entry name" value="Bact_iron-sidero_bind"/>
</dbReference>
<sequence length="337" mass="36893">MPRVPLRLISALALTVVLTACSGSATPQAGEGGATAPAADGVFPVRVEHKYGVTEVKSQPQRVVTLGLSDQDVALAVGIKPVGVVDWFKERPFGKWPWTQPLWGGTAPEIVGERDEYNLEKIARLRPDLIIAQYSGMKKEQYDTLSQLGVPVVAQSGRFADYAAPWQEMTRNLTKALGRGATGEKLIADITERFAKVRKENPAFATRTAIVSDTFEPGNYAAFAAHDPKAAFLVESGFKMPQKLLDVPKHENIISLGSEGLDMLDVDLLVWLSEDEVASQRVRDEPLYRKLKVAQDKRDLFVPYNEPPIGAAISFNTVLSIPYAIDKLIPLLASKVK</sequence>
<dbReference type="GO" id="GO:0030288">
    <property type="term" value="C:outer membrane-bounded periplasmic space"/>
    <property type="evidence" value="ECO:0007669"/>
    <property type="project" value="TreeGrafter"/>
</dbReference>
<dbReference type="AlphaFoldDB" id="A0A1H0BN91"/>
<dbReference type="eggNOG" id="COG0614">
    <property type="taxonomic scope" value="Bacteria"/>
</dbReference>
<dbReference type="Gene3D" id="3.40.50.1980">
    <property type="entry name" value="Nitrogenase molybdenum iron protein domain"/>
    <property type="match status" value="2"/>
</dbReference>
<organism evidence="7 8">
    <name type="scientific">Allokutzneria albata</name>
    <name type="common">Kibdelosporangium albatum</name>
    <dbReference type="NCBI Taxonomy" id="211114"/>
    <lineage>
        <taxon>Bacteria</taxon>
        <taxon>Bacillati</taxon>
        <taxon>Actinomycetota</taxon>
        <taxon>Actinomycetes</taxon>
        <taxon>Pseudonocardiales</taxon>
        <taxon>Pseudonocardiaceae</taxon>
        <taxon>Allokutzneria</taxon>
    </lineage>
</organism>
<dbReference type="InterPro" id="IPR002491">
    <property type="entry name" value="ABC_transptr_periplasmic_BD"/>
</dbReference>
<keyword evidence="4 5" id="KW-0732">Signal</keyword>
<dbReference type="Proteomes" id="UP000183376">
    <property type="component" value="Chromosome I"/>
</dbReference>
<feature type="signal peptide" evidence="5">
    <location>
        <begin position="1"/>
        <end position="29"/>
    </location>
</feature>
<name>A0A1H0BN91_ALLAB</name>
<feature type="chain" id="PRO_5009247216" evidence="5">
    <location>
        <begin position="30"/>
        <end position="337"/>
    </location>
</feature>
<dbReference type="GO" id="GO:1901678">
    <property type="term" value="P:iron coordination entity transport"/>
    <property type="evidence" value="ECO:0007669"/>
    <property type="project" value="UniProtKB-ARBA"/>
</dbReference>
<accession>A0A1H0BN91</accession>
<dbReference type="OrthoDB" id="1846031at2"/>
<evidence type="ECO:0000256" key="5">
    <source>
        <dbReference type="SAM" id="SignalP"/>
    </source>
</evidence>
<protein>
    <submittedName>
        <fullName evidence="7">Iron complex transport system substrate-binding protein</fullName>
    </submittedName>
</protein>
<comment type="subcellular location">
    <subcellularLocation>
        <location evidence="1">Cell envelope</location>
    </subcellularLocation>
</comment>
<keyword evidence="8" id="KW-1185">Reference proteome</keyword>
<gene>
    <name evidence="7" type="ORF">SAMN04489726_6756</name>
</gene>
<evidence type="ECO:0000313" key="8">
    <source>
        <dbReference type="Proteomes" id="UP000183376"/>
    </source>
</evidence>
<dbReference type="PANTHER" id="PTHR30532:SF24">
    <property type="entry name" value="FERRIC ENTEROBACTIN-BINDING PERIPLASMIC PROTEIN FEPB"/>
    <property type="match status" value="1"/>
</dbReference>
<evidence type="ECO:0000256" key="4">
    <source>
        <dbReference type="ARBA" id="ARBA00022729"/>
    </source>
</evidence>
<keyword evidence="3" id="KW-0813">Transport</keyword>